<organism evidence="1 2">
    <name type="scientific">Streptomyces fildesensis</name>
    <dbReference type="NCBI Taxonomy" id="375757"/>
    <lineage>
        <taxon>Bacteria</taxon>
        <taxon>Bacillati</taxon>
        <taxon>Actinomycetota</taxon>
        <taxon>Actinomycetes</taxon>
        <taxon>Kitasatosporales</taxon>
        <taxon>Streptomycetaceae</taxon>
        <taxon>Streptomyces</taxon>
    </lineage>
</organism>
<keyword evidence="2" id="KW-1185">Reference proteome</keyword>
<evidence type="ECO:0000313" key="2">
    <source>
        <dbReference type="Proteomes" id="UP001614394"/>
    </source>
</evidence>
<accession>A0ABW8CJA0</accession>
<gene>
    <name evidence="1" type="ORF">ACIGXA_39155</name>
</gene>
<proteinExistence type="predicted"/>
<evidence type="ECO:0000313" key="1">
    <source>
        <dbReference type="EMBL" id="MFI9106534.1"/>
    </source>
</evidence>
<dbReference type="EMBL" id="JBITYG010000019">
    <property type="protein sequence ID" value="MFI9106534.1"/>
    <property type="molecule type" value="Genomic_DNA"/>
</dbReference>
<dbReference type="Proteomes" id="UP001614394">
    <property type="component" value="Unassembled WGS sequence"/>
</dbReference>
<protein>
    <submittedName>
        <fullName evidence="1">Uncharacterized protein</fullName>
    </submittedName>
</protein>
<dbReference type="RefSeq" id="WP_399658115.1">
    <property type="nucleotide sequence ID" value="NZ_JBITYG010000019.1"/>
</dbReference>
<reference evidence="1 2" key="1">
    <citation type="submission" date="2024-10" db="EMBL/GenBank/DDBJ databases">
        <title>The Natural Products Discovery Center: Release of the First 8490 Sequenced Strains for Exploring Actinobacteria Biosynthetic Diversity.</title>
        <authorList>
            <person name="Kalkreuter E."/>
            <person name="Kautsar S.A."/>
            <person name="Yang D."/>
            <person name="Bader C.D."/>
            <person name="Teijaro C.N."/>
            <person name="Fluegel L."/>
            <person name="Davis C.M."/>
            <person name="Simpson J.R."/>
            <person name="Lauterbach L."/>
            <person name="Steele A.D."/>
            <person name="Gui C."/>
            <person name="Meng S."/>
            <person name="Li G."/>
            <person name="Viehrig K."/>
            <person name="Ye F."/>
            <person name="Su P."/>
            <person name="Kiefer A.F."/>
            <person name="Nichols A."/>
            <person name="Cepeda A.J."/>
            <person name="Yan W."/>
            <person name="Fan B."/>
            <person name="Jiang Y."/>
            <person name="Adhikari A."/>
            <person name="Zheng C.-J."/>
            <person name="Schuster L."/>
            <person name="Cowan T.M."/>
            <person name="Smanski M.J."/>
            <person name="Chevrette M.G."/>
            <person name="De Carvalho L.P.S."/>
            <person name="Shen B."/>
        </authorList>
    </citation>
    <scope>NUCLEOTIDE SEQUENCE [LARGE SCALE GENOMIC DNA]</scope>
    <source>
        <strain evidence="1 2">NPDC053399</strain>
    </source>
</reference>
<name>A0ABW8CJA0_9ACTN</name>
<comment type="caution">
    <text evidence="1">The sequence shown here is derived from an EMBL/GenBank/DDBJ whole genome shotgun (WGS) entry which is preliminary data.</text>
</comment>
<sequence>MAILSRVQSTRALDYVGDFTTALQPWETERRVQDFLHHARTELALAS</sequence>